<dbReference type="AlphaFoldDB" id="A0AAD7Q7F7"/>
<evidence type="ECO:0000313" key="1">
    <source>
        <dbReference type="EMBL" id="KAJ7976244.1"/>
    </source>
</evidence>
<organism evidence="1 2">
    <name type="scientific">Quillaja saponaria</name>
    <name type="common">Soap bark tree</name>
    <dbReference type="NCBI Taxonomy" id="32244"/>
    <lineage>
        <taxon>Eukaryota</taxon>
        <taxon>Viridiplantae</taxon>
        <taxon>Streptophyta</taxon>
        <taxon>Embryophyta</taxon>
        <taxon>Tracheophyta</taxon>
        <taxon>Spermatophyta</taxon>
        <taxon>Magnoliopsida</taxon>
        <taxon>eudicotyledons</taxon>
        <taxon>Gunneridae</taxon>
        <taxon>Pentapetalae</taxon>
        <taxon>rosids</taxon>
        <taxon>fabids</taxon>
        <taxon>Fabales</taxon>
        <taxon>Quillajaceae</taxon>
        <taxon>Quillaja</taxon>
    </lineage>
</organism>
<proteinExistence type="predicted"/>
<protein>
    <submittedName>
        <fullName evidence="1">Pol polyprotein</fullName>
    </submittedName>
</protein>
<accession>A0AAD7Q7F7</accession>
<sequence>MDKFKLNTYENAKLYKEKTKRLHDQWIVEHCFEPGRQVLLYNSQLKLLSSKLKSRWSGPFTIAKLFSYGAVELIATIPYRTFKVNG</sequence>
<gene>
    <name evidence="1" type="ORF">O6P43_006053</name>
</gene>
<dbReference type="KEGG" id="qsa:O6P43_006053"/>
<keyword evidence="2" id="KW-1185">Reference proteome</keyword>
<dbReference type="Proteomes" id="UP001163823">
    <property type="component" value="Chromosome 3"/>
</dbReference>
<comment type="caution">
    <text evidence="1">The sequence shown here is derived from an EMBL/GenBank/DDBJ whole genome shotgun (WGS) entry which is preliminary data.</text>
</comment>
<name>A0AAD7Q7F7_QUISA</name>
<reference evidence="1" key="1">
    <citation type="journal article" date="2023" name="Science">
        <title>Elucidation of the pathway for biosynthesis of saponin adjuvants from the soapbark tree.</title>
        <authorList>
            <person name="Reed J."/>
            <person name="Orme A."/>
            <person name="El-Demerdash A."/>
            <person name="Owen C."/>
            <person name="Martin L.B.B."/>
            <person name="Misra R.C."/>
            <person name="Kikuchi S."/>
            <person name="Rejzek M."/>
            <person name="Martin A.C."/>
            <person name="Harkess A."/>
            <person name="Leebens-Mack J."/>
            <person name="Louveau T."/>
            <person name="Stephenson M.J."/>
            <person name="Osbourn A."/>
        </authorList>
    </citation>
    <scope>NUCLEOTIDE SEQUENCE</scope>
    <source>
        <strain evidence="1">S10</strain>
    </source>
</reference>
<dbReference type="EMBL" id="JARAOO010000003">
    <property type="protein sequence ID" value="KAJ7976244.1"/>
    <property type="molecule type" value="Genomic_DNA"/>
</dbReference>
<evidence type="ECO:0000313" key="2">
    <source>
        <dbReference type="Proteomes" id="UP001163823"/>
    </source>
</evidence>